<dbReference type="InterPro" id="IPR013024">
    <property type="entry name" value="GGCT-like"/>
</dbReference>
<dbReference type="AlphaFoldDB" id="A0AAD2H6U9"/>
<feature type="non-terminal residue" evidence="5">
    <location>
        <position position="1"/>
    </location>
</feature>
<evidence type="ECO:0000313" key="6">
    <source>
        <dbReference type="Proteomes" id="UP001295794"/>
    </source>
</evidence>
<comment type="caution">
    <text evidence="5">The sequence shown here is derived from an EMBL/GenBank/DDBJ whole genome shotgun (WGS) entry which is preliminary data.</text>
</comment>
<keyword evidence="2" id="KW-0808">Transferase</keyword>
<gene>
    <name evidence="5" type="ORF">MYCIT1_LOCUS11610</name>
</gene>
<reference evidence="5" key="1">
    <citation type="submission" date="2023-11" db="EMBL/GenBank/DDBJ databases">
        <authorList>
            <person name="De Vega J J."/>
            <person name="De Vega J J."/>
        </authorList>
    </citation>
    <scope>NUCLEOTIDE SEQUENCE</scope>
</reference>
<dbReference type="Proteomes" id="UP001295794">
    <property type="component" value="Unassembled WGS sequence"/>
</dbReference>
<evidence type="ECO:0000313" key="5">
    <source>
        <dbReference type="EMBL" id="CAK5268427.1"/>
    </source>
</evidence>
<dbReference type="InterPro" id="IPR009288">
    <property type="entry name" value="AIG2-like_dom"/>
</dbReference>
<dbReference type="Pfam" id="PF06094">
    <property type="entry name" value="GGACT"/>
    <property type="match status" value="1"/>
</dbReference>
<comment type="similarity">
    <text evidence="1">Belongs to the gamma-glutamylcyclotransferase family.</text>
</comment>
<dbReference type="PANTHER" id="PTHR31544">
    <property type="entry name" value="AIG2-LIKE PROTEIN D"/>
    <property type="match status" value="1"/>
</dbReference>
<feature type="domain" description="Gamma-glutamylcyclotransferase AIG2-like" evidence="4">
    <location>
        <begin position="14"/>
        <end position="112"/>
    </location>
</feature>
<evidence type="ECO:0000256" key="3">
    <source>
        <dbReference type="ARBA" id="ARBA00030602"/>
    </source>
</evidence>
<dbReference type="Gene3D" id="3.10.490.10">
    <property type="entry name" value="Gamma-glutamyl cyclotransferase-like"/>
    <property type="match status" value="1"/>
</dbReference>
<dbReference type="EMBL" id="CAVNYO010000138">
    <property type="protein sequence ID" value="CAK5268427.1"/>
    <property type="molecule type" value="Genomic_DNA"/>
</dbReference>
<dbReference type="SUPFAM" id="SSF110857">
    <property type="entry name" value="Gamma-glutamyl cyclotransferase-like"/>
    <property type="match status" value="1"/>
</dbReference>
<dbReference type="PANTHER" id="PTHR31544:SF2">
    <property type="entry name" value="AIG2-LIKE PROTEIN D"/>
    <property type="match status" value="1"/>
</dbReference>
<dbReference type="InterPro" id="IPR036568">
    <property type="entry name" value="GGCT-like_sf"/>
</dbReference>
<proteinExistence type="inferred from homology"/>
<evidence type="ECO:0000256" key="2">
    <source>
        <dbReference type="ARBA" id="ARBA00022679"/>
    </source>
</evidence>
<name>A0AAD2H6U9_9AGAR</name>
<organism evidence="5 6">
    <name type="scientific">Mycena citricolor</name>
    <dbReference type="NCBI Taxonomy" id="2018698"/>
    <lineage>
        <taxon>Eukaryota</taxon>
        <taxon>Fungi</taxon>
        <taxon>Dikarya</taxon>
        <taxon>Basidiomycota</taxon>
        <taxon>Agaricomycotina</taxon>
        <taxon>Agaricomycetes</taxon>
        <taxon>Agaricomycetidae</taxon>
        <taxon>Agaricales</taxon>
        <taxon>Marasmiineae</taxon>
        <taxon>Mycenaceae</taxon>
        <taxon>Mycena</taxon>
    </lineage>
</organism>
<sequence>WLPSSTMTTTTSAFFYGTLMHPKILKRVIGNDGAHLLICPAILMGYTRHQVKHADYPGVLPYSESRQLFDHELDRETNSVRGAMVTGLTHSDMALLDTFEDLSQYRMLPETLTPLPGPAELPASAPVDTYIFKDMSRLVRDVWDLEDFVNKNAWKWYGDGSRDNPDFTEVDRRQAASRMDS</sequence>
<evidence type="ECO:0000256" key="1">
    <source>
        <dbReference type="ARBA" id="ARBA00008861"/>
    </source>
</evidence>
<protein>
    <recommendedName>
        <fullName evidence="3">Putative gamma-glutamylcyclotransferase</fullName>
    </recommendedName>
</protein>
<dbReference type="CDD" id="cd06661">
    <property type="entry name" value="GGCT_like"/>
    <property type="match status" value="1"/>
</dbReference>
<dbReference type="GO" id="GO:0016740">
    <property type="term" value="F:transferase activity"/>
    <property type="evidence" value="ECO:0007669"/>
    <property type="project" value="UniProtKB-KW"/>
</dbReference>
<keyword evidence="6" id="KW-1185">Reference proteome</keyword>
<dbReference type="InterPro" id="IPR045038">
    <property type="entry name" value="AIG2-like"/>
</dbReference>
<evidence type="ECO:0000259" key="4">
    <source>
        <dbReference type="Pfam" id="PF06094"/>
    </source>
</evidence>
<accession>A0AAD2H6U9</accession>